<protein>
    <submittedName>
        <fullName evidence="3">Uncharacterized protein</fullName>
    </submittedName>
</protein>
<feature type="region of interest" description="Disordered" evidence="1">
    <location>
        <begin position="80"/>
        <end position="118"/>
    </location>
</feature>
<evidence type="ECO:0000256" key="1">
    <source>
        <dbReference type="SAM" id="MobiDB-lite"/>
    </source>
</evidence>
<evidence type="ECO:0000313" key="4">
    <source>
        <dbReference type="Proteomes" id="UP000886653"/>
    </source>
</evidence>
<comment type="caution">
    <text evidence="3">The sequence shown here is derived from an EMBL/GenBank/DDBJ whole genome shotgun (WGS) entry which is preliminary data.</text>
</comment>
<sequence length="202" mass="22119">MHSGQFLKRGGLAAGDPDHPVPTGTTFDPFPPKSTYTGPTIAGSESNFILVVIISGLALIIALGLGLWFVRRRRLNHHAARRRGTVRKNSGRTDHNGFLSSSKGWKPMPEDEADEDEEGSRIYGADAFEMDHELGESTISLQLSSPPPEHPSRFYENQTTPTQRVPGPETLHTPTSLLDPTSPTTPTSIKHRAPSPSIRDYD</sequence>
<keyword evidence="2" id="KW-0812">Transmembrane</keyword>
<feature type="compositionally biased region" description="Basic residues" evidence="1">
    <location>
        <begin position="80"/>
        <end position="90"/>
    </location>
</feature>
<keyword evidence="2" id="KW-0472">Membrane</keyword>
<keyword evidence="2" id="KW-1133">Transmembrane helix</keyword>
<keyword evidence="4" id="KW-1185">Reference proteome</keyword>
<feature type="compositionally biased region" description="Low complexity" evidence="1">
    <location>
        <begin position="170"/>
        <end position="188"/>
    </location>
</feature>
<gene>
    <name evidence="3" type="ORF">CROQUDRAFT_650375</name>
</gene>
<evidence type="ECO:0000313" key="3">
    <source>
        <dbReference type="EMBL" id="KAG0152269.1"/>
    </source>
</evidence>
<name>A0A9P6NY37_9BASI</name>
<dbReference type="EMBL" id="MU167209">
    <property type="protein sequence ID" value="KAG0152269.1"/>
    <property type="molecule type" value="Genomic_DNA"/>
</dbReference>
<dbReference type="OrthoDB" id="2525208at2759"/>
<feature type="transmembrane region" description="Helical" evidence="2">
    <location>
        <begin position="48"/>
        <end position="70"/>
    </location>
</feature>
<dbReference type="Proteomes" id="UP000886653">
    <property type="component" value="Unassembled WGS sequence"/>
</dbReference>
<dbReference type="AlphaFoldDB" id="A0A9P6NY37"/>
<reference evidence="3" key="1">
    <citation type="submission" date="2013-11" db="EMBL/GenBank/DDBJ databases">
        <title>Genome sequence of the fusiform rust pathogen reveals effectors for host alternation and coevolution with pine.</title>
        <authorList>
            <consortium name="DOE Joint Genome Institute"/>
            <person name="Smith K."/>
            <person name="Pendleton A."/>
            <person name="Kubisiak T."/>
            <person name="Anderson C."/>
            <person name="Salamov A."/>
            <person name="Aerts A."/>
            <person name="Riley R."/>
            <person name="Clum A."/>
            <person name="Lindquist E."/>
            <person name="Ence D."/>
            <person name="Campbell M."/>
            <person name="Kronenberg Z."/>
            <person name="Feau N."/>
            <person name="Dhillon B."/>
            <person name="Hamelin R."/>
            <person name="Burleigh J."/>
            <person name="Smith J."/>
            <person name="Yandell M."/>
            <person name="Nelson C."/>
            <person name="Grigoriev I."/>
            <person name="Davis J."/>
        </authorList>
    </citation>
    <scope>NUCLEOTIDE SEQUENCE</scope>
    <source>
        <strain evidence="3">G11</strain>
    </source>
</reference>
<proteinExistence type="predicted"/>
<organism evidence="3 4">
    <name type="scientific">Cronartium quercuum f. sp. fusiforme G11</name>
    <dbReference type="NCBI Taxonomy" id="708437"/>
    <lineage>
        <taxon>Eukaryota</taxon>
        <taxon>Fungi</taxon>
        <taxon>Dikarya</taxon>
        <taxon>Basidiomycota</taxon>
        <taxon>Pucciniomycotina</taxon>
        <taxon>Pucciniomycetes</taxon>
        <taxon>Pucciniales</taxon>
        <taxon>Coleosporiaceae</taxon>
        <taxon>Cronartium</taxon>
    </lineage>
</organism>
<feature type="region of interest" description="Disordered" evidence="1">
    <location>
        <begin position="1"/>
        <end position="31"/>
    </location>
</feature>
<dbReference type="CDD" id="cd12087">
    <property type="entry name" value="TM_EGFR-like"/>
    <property type="match status" value="1"/>
</dbReference>
<feature type="region of interest" description="Disordered" evidence="1">
    <location>
        <begin position="140"/>
        <end position="202"/>
    </location>
</feature>
<evidence type="ECO:0000256" key="2">
    <source>
        <dbReference type="SAM" id="Phobius"/>
    </source>
</evidence>
<accession>A0A9P6NY37</accession>